<dbReference type="CDD" id="cd07185">
    <property type="entry name" value="OmpA_C-like"/>
    <property type="match status" value="1"/>
</dbReference>
<dbReference type="Pfam" id="PF00691">
    <property type="entry name" value="OmpA"/>
    <property type="match status" value="1"/>
</dbReference>
<proteinExistence type="predicted"/>
<dbReference type="InterPro" id="IPR019734">
    <property type="entry name" value="TPR_rpt"/>
</dbReference>
<dbReference type="PANTHER" id="PTHR30329">
    <property type="entry name" value="STATOR ELEMENT OF FLAGELLAR MOTOR COMPLEX"/>
    <property type="match status" value="1"/>
</dbReference>
<dbReference type="EMBL" id="VSSQ01000541">
    <property type="protein sequence ID" value="MPL97104.1"/>
    <property type="molecule type" value="Genomic_DNA"/>
</dbReference>
<keyword evidence="2" id="KW-0472">Membrane</keyword>
<name>A0A644W023_9ZZZZ</name>
<reference evidence="5" key="1">
    <citation type="submission" date="2019-08" db="EMBL/GenBank/DDBJ databases">
        <authorList>
            <person name="Kucharzyk K."/>
            <person name="Murdoch R.W."/>
            <person name="Higgins S."/>
            <person name="Loffler F."/>
        </authorList>
    </citation>
    <scope>NUCLEOTIDE SEQUENCE</scope>
</reference>
<dbReference type="InterPro" id="IPR050330">
    <property type="entry name" value="Bact_OuterMem_StrucFunc"/>
</dbReference>
<dbReference type="SUPFAM" id="SSF48452">
    <property type="entry name" value="TPR-like"/>
    <property type="match status" value="1"/>
</dbReference>
<dbReference type="SUPFAM" id="SSF103088">
    <property type="entry name" value="OmpA-like"/>
    <property type="match status" value="1"/>
</dbReference>
<accession>A0A644W023</accession>
<sequence>MKTKYLVLLISVAVLINPQLFAQKSKANRLFDRFEYAKSIPYYEKLAAKQNKHKVHAMTRLGDSYRLISNFEASAKWYDKLIASGVNDAGVYFNYGQVLRSLGKYDEAVVQFERYAVLNPADPRGALFAGYSIEVKNWVEPEYVYEVINAATINSEFSDFSPVYVKDGMVFTTDRMAKSGEKRYGWTGAYYLDLFFAQLKKDDDLDIMKPGSPSVYSSRINQAYHDGPATFSQDFNTIYFTRVIRKAGELDSTRYYTNRLKLYSSTMEDGKWSEPKPFFLNSDAYSVGHPSLSADGQTMYFASDMPGGFGGTDLYRVKRTGDGWGPAENLGAVVNTFGNEMFPYLHQDSVLYFSSDGHAGLGSLDIFKSIKNGDAWSKPGNLKAPVNSPADDFGIVISSNGREGMISSNRPGGKGEDDIYLLTISERLPDSVMITGLVKDKETLETMKNATVFVLNTLNNEVMVLKTDENGRYTAKVKRGSSLVIKGIRNGFYPDCLSLAMDNKSKAAEIENRNLLLAKYKVDQIFRLENIYYDFDKWNIRPDAATELDKVVIFLKENPGITVELGSHTDSRGSFKYNERLSDRRAKSAVDYIISRGIDKGRITANGYGEYKLVNRCADGVSCSEEEHQENRRTEIKISGAAAMKDSNEGEPLDNYKSGQILRQNDFNEDFFNNCNDSESRNILPIYSVPQR</sequence>
<evidence type="ECO:0000313" key="5">
    <source>
        <dbReference type="EMBL" id="MPL97104.1"/>
    </source>
</evidence>
<dbReference type="InterPro" id="IPR006664">
    <property type="entry name" value="OMP_bac"/>
</dbReference>
<dbReference type="PROSITE" id="PS50005">
    <property type="entry name" value="TPR"/>
    <property type="match status" value="1"/>
</dbReference>
<organism evidence="5">
    <name type="scientific">bioreactor metagenome</name>
    <dbReference type="NCBI Taxonomy" id="1076179"/>
    <lineage>
        <taxon>unclassified sequences</taxon>
        <taxon>metagenomes</taxon>
        <taxon>ecological metagenomes</taxon>
    </lineage>
</organism>
<dbReference type="AlphaFoldDB" id="A0A644W023"/>
<dbReference type="SUPFAM" id="SSF82171">
    <property type="entry name" value="DPP6 N-terminal domain-like"/>
    <property type="match status" value="1"/>
</dbReference>
<protein>
    <recommendedName>
        <fullName evidence="4">OmpA-like domain-containing protein</fullName>
    </recommendedName>
</protein>
<dbReference type="PROSITE" id="PS51123">
    <property type="entry name" value="OMPA_2"/>
    <property type="match status" value="1"/>
</dbReference>
<evidence type="ECO:0000256" key="2">
    <source>
        <dbReference type="ARBA" id="ARBA00023136"/>
    </source>
</evidence>
<keyword evidence="3" id="KW-0998">Cell outer membrane</keyword>
<evidence type="ECO:0000259" key="4">
    <source>
        <dbReference type="PROSITE" id="PS51123"/>
    </source>
</evidence>
<feature type="domain" description="OmpA-like" evidence="4">
    <location>
        <begin position="520"/>
        <end position="642"/>
    </location>
</feature>
<dbReference type="InterPro" id="IPR011990">
    <property type="entry name" value="TPR-like_helical_dom_sf"/>
</dbReference>
<dbReference type="Gene3D" id="3.30.1330.60">
    <property type="entry name" value="OmpA-like domain"/>
    <property type="match status" value="1"/>
</dbReference>
<dbReference type="InterPro" id="IPR006665">
    <property type="entry name" value="OmpA-like"/>
</dbReference>
<dbReference type="Pfam" id="PF13181">
    <property type="entry name" value="TPR_8"/>
    <property type="match status" value="1"/>
</dbReference>
<gene>
    <name evidence="5" type="ORF">SDC9_43292</name>
</gene>
<dbReference type="PRINTS" id="PR01021">
    <property type="entry name" value="OMPADOMAIN"/>
</dbReference>
<dbReference type="Gene3D" id="1.25.40.10">
    <property type="entry name" value="Tetratricopeptide repeat domain"/>
    <property type="match status" value="1"/>
</dbReference>
<comment type="caution">
    <text evidence="5">The sequence shown here is derived from an EMBL/GenBank/DDBJ whole genome shotgun (WGS) entry which is preliminary data.</text>
</comment>
<dbReference type="GO" id="GO:0009279">
    <property type="term" value="C:cell outer membrane"/>
    <property type="evidence" value="ECO:0007669"/>
    <property type="project" value="UniProtKB-SubCell"/>
</dbReference>
<evidence type="ECO:0000256" key="3">
    <source>
        <dbReference type="ARBA" id="ARBA00023237"/>
    </source>
</evidence>
<dbReference type="InterPro" id="IPR011659">
    <property type="entry name" value="WD40"/>
</dbReference>
<dbReference type="InterPro" id="IPR036737">
    <property type="entry name" value="OmpA-like_sf"/>
</dbReference>
<dbReference type="Pfam" id="PF07676">
    <property type="entry name" value="PD40"/>
    <property type="match status" value="2"/>
</dbReference>
<evidence type="ECO:0000256" key="1">
    <source>
        <dbReference type="ARBA" id="ARBA00004442"/>
    </source>
</evidence>
<comment type="subcellular location">
    <subcellularLocation>
        <location evidence="1">Cell outer membrane</location>
    </subcellularLocation>
</comment>
<dbReference type="PANTHER" id="PTHR30329:SF21">
    <property type="entry name" value="LIPOPROTEIN YIAD-RELATED"/>
    <property type="match status" value="1"/>
</dbReference>